<dbReference type="InterPro" id="IPR001915">
    <property type="entry name" value="Peptidase_M48"/>
</dbReference>
<dbReference type="SUPFAM" id="SSF50156">
    <property type="entry name" value="PDZ domain-like"/>
    <property type="match status" value="1"/>
</dbReference>
<evidence type="ECO:0000256" key="4">
    <source>
        <dbReference type="ARBA" id="ARBA00022833"/>
    </source>
</evidence>
<dbReference type="Pfam" id="PF01435">
    <property type="entry name" value="Peptidase_M48"/>
    <property type="match status" value="1"/>
</dbReference>
<dbReference type="InterPro" id="IPR036034">
    <property type="entry name" value="PDZ_sf"/>
</dbReference>
<feature type="domain" description="Peptidase M48" evidence="8">
    <location>
        <begin position="239"/>
        <end position="299"/>
    </location>
</feature>
<keyword evidence="4 6" id="KW-0862">Zinc</keyword>
<evidence type="ECO:0000259" key="8">
    <source>
        <dbReference type="Pfam" id="PF01435"/>
    </source>
</evidence>
<feature type="chain" id="PRO_5047174751" evidence="7">
    <location>
        <begin position="20"/>
        <end position="334"/>
    </location>
</feature>
<keyword evidence="7" id="KW-0732">Signal</keyword>
<keyword evidence="5 6" id="KW-0482">Metalloprotease</keyword>
<evidence type="ECO:0000256" key="6">
    <source>
        <dbReference type="RuleBase" id="RU003983"/>
    </source>
</evidence>
<keyword evidence="10" id="KW-1185">Reference proteome</keyword>
<dbReference type="Proteomes" id="UP001202281">
    <property type="component" value="Unassembled WGS sequence"/>
</dbReference>
<dbReference type="InterPro" id="IPR051156">
    <property type="entry name" value="Mito/Outer_Membr_Metalloprot"/>
</dbReference>
<dbReference type="PANTHER" id="PTHR22726">
    <property type="entry name" value="METALLOENDOPEPTIDASE OMA1"/>
    <property type="match status" value="1"/>
</dbReference>
<proteinExistence type="inferred from homology"/>
<reference evidence="9 10" key="1">
    <citation type="submission" date="2022-04" db="EMBL/GenBank/DDBJ databases">
        <title>Identification of a novel bacterium isolated from mangrove sediments.</title>
        <authorList>
            <person name="Pan X."/>
        </authorList>
    </citation>
    <scope>NUCLEOTIDE SEQUENCE [LARGE SCALE GENOMIC DNA]</scope>
    <source>
        <strain evidence="9 10">B2638</strain>
    </source>
</reference>
<evidence type="ECO:0000313" key="10">
    <source>
        <dbReference type="Proteomes" id="UP001202281"/>
    </source>
</evidence>
<gene>
    <name evidence="9" type="ORF">MTR66_20185</name>
</gene>
<dbReference type="EMBL" id="JALHLG010000065">
    <property type="protein sequence ID" value="MCJ2189116.1"/>
    <property type="molecule type" value="Genomic_DNA"/>
</dbReference>
<accession>A0ABT0BVP0</accession>
<dbReference type="RefSeq" id="WP_243924332.1">
    <property type="nucleotide sequence ID" value="NZ_JALHLG010000065.1"/>
</dbReference>
<keyword evidence="1 6" id="KW-0645">Protease</keyword>
<protein>
    <submittedName>
        <fullName evidence="9">M48 family metallopeptidase</fullName>
    </submittedName>
</protein>
<evidence type="ECO:0000313" key="9">
    <source>
        <dbReference type="EMBL" id="MCJ2189116.1"/>
    </source>
</evidence>
<name>A0ABT0BVP0_9SPHN</name>
<evidence type="ECO:0000256" key="7">
    <source>
        <dbReference type="SAM" id="SignalP"/>
    </source>
</evidence>
<dbReference type="CDD" id="cd07342">
    <property type="entry name" value="M48C_Oma1_like"/>
    <property type="match status" value="1"/>
</dbReference>
<organism evidence="9 10">
    <name type="scientific">Novosphingobium beihaiensis</name>
    <dbReference type="NCBI Taxonomy" id="2930389"/>
    <lineage>
        <taxon>Bacteria</taxon>
        <taxon>Pseudomonadati</taxon>
        <taxon>Pseudomonadota</taxon>
        <taxon>Alphaproteobacteria</taxon>
        <taxon>Sphingomonadales</taxon>
        <taxon>Sphingomonadaceae</taxon>
        <taxon>Novosphingobium</taxon>
    </lineage>
</organism>
<comment type="cofactor">
    <cofactor evidence="6">
        <name>Zn(2+)</name>
        <dbReference type="ChEBI" id="CHEBI:29105"/>
    </cofactor>
    <text evidence="6">Binds 1 zinc ion per subunit.</text>
</comment>
<dbReference type="Gene3D" id="2.30.42.10">
    <property type="match status" value="1"/>
</dbReference>
<evidence type="ECO:0000256" key="1">
    <source>
        <dbReference type="ARBA" id="ARBA00022670"/>
    </source>
</evidence>
<evidence type="ECO:0000256" key="5">
    <source>
        <dbReference type="ARBA" id="ARBA00023049"/>
    </source>
</evidence>
<evidence type="ECO:0000256" key="3">
    <source>
        <dbReference type="ARBA" id="ARBA00022801"/>
    </source>
</evidence>
<dbReference type="PANTHER" id="PTHR22726:SF1">
    <property type="entry name" value="METALLOENDOPEPTIDASE OMA1, MITOCHONDRIAL"/>
    <property type="match status" value="1"/>
</dbReference>
<comment type="caution">
    <text evidence="9">The sequence shown here is derived from an EMBL/GenBank/DDBJ whole genome shotgun (WGS) entry which is preliminary data.</text>
</comment>
<comment type="similarity">
    <text evidence="6">Belongs to the peptidase M48 family.</text>
</comment>
<feature type="signal peptide" evidence="7">
    <location>
        <begin position="1"/>
        <end position="19"/>
    </location>
</feature>
<evidence type="ECO:0000256" key="2">
    <source>
        <dbReference type="ARBA" id="ARBA00022723"/>
    </source>
</evidence>
<keyword evidence="2" id="KW-0479">Metal-binding</keyword>
<sequence>MITLVSVFSVVLIASQAKAADNDTFEAVRAADTAIARIGYRLATTNAPLCDSLQPGLGLVLQTPEQYGLGFRADAVRHFHMDGPVGVEAVLPDSPAAAAGIEADDVLTVAGPVQFKVPAPDVPATTQGLIHLSAQIAALPANAPVEIHGRRNGQDYVRTVTPVPACRTRFEMLISDGYTVQSDGEMVQASSRFFQEYPEDQIAALLAHEFAHNILHHRERMEEMGLSFGMLAGFGRNVRYFRETELQADILSVSLLANAGYDPAAIVRFWQTFGPSHASSIFLSRSHPYWKDRVATIEKAIANLGTARPSRPAVLASREKPLDGDWKALLVRAR</sequence>
<keyword evidence="3 6" id="KW-0378">Hydrolase</keyword>